<feature type="transmembrane region" description="Helical" evidence="11">
    <location>
        <begin position="255"/>
        <end position="276"/>
    </location>
</feature>
<dbReference type="SMART" id="SM01381">
    <property type="entry name" value="7TM_GPCR_Srsx"/>
    <property type="match status" value="1"/>
</dbReference>
<comment type="similarity">
    <text evidence="2 9">Belongs to the G-protein coupled receptor 1 family.</text>
</comment>
<dbReference type="PROSITE" id="PS00237">
    <property type="entry name" value="G_PROTEIN_RECEP_F1_1"/>
    <property type="match status" value="1"/>
</dbReference>
<evidence type="ECO:0000256" key="1">
    <source>
        <dbReference type="ARBA" id="ARBA00004141"/>
    </source>
</evidence>
<feature type="transmembrane region" description="Helical" evidence="11">
    <location>
        <begin position="291"/>
        <end position="311"/>
    </location>
</feature>
<dbReference type="PANTHER" id="PTHR24235:SF29">
    <property type="entry name" value="GH23382P"/>
    <property type="match status" value="1"/>
</dbReference>
<dbReference type="Gene3D" id="1.20.1070.10">
    <property type="entry name" value="Rhodopsin 7-helix transmembrane proteins"/>
    <property type="match status" value="1"/>
</dbReference>
<evidence type="ECO:0000313" key="14">
    <source>
        <dbReference type="RefSeq" id="XP_002735545.1"/>
    </source>
</evidence>
<protein>
    <submittedName>
        <fullName evidence="14">Prolactin-releasing peptide receptor-like</fullName>
    </submittedName>
</protein>
<dbReference type="SUPFAM" id="SSF81321">
    <property type="entry name" value="Family A G protein-coupled receptor-like"/>
    <property type="match status" value="1"/>
</dbReference>
<sequence length="399" mass="45662">MSEFNYTWRIDFDQYIFDYFDAVYQESSSHPVFRGIFISVYVGIIVTGVFGNIMVCMAVKRNKNLHTPTYVFICNLSISDIAVCLFCLPLTLVYTLSDTWLFGEFLCYTVLPLQTVSVLVSTLTMTAIAIDRYVLILYPLKKRITLQQSTTIMVSIWLLSLSLSAPLIAYRLYEEVNIPEFHLNRVLCSEAWPSTRKKQIYTSLIFTFQYILPIIVILITYYRVWVKLRNRVVPGVLTTEQVQSEMSKKYKTNKMLMAVVVVFAVTWLPLNVWILLSDFQFSILDGHWIDLSYHICHSVAMISACINPFLYGRLSDIFYREFRQMVPCIASICGGASTNVENLAHRNPVCVGTNLDDLNNFNQGHRACLYADSHTGNSREGNSRSSPSTNPTRFSSNLV</sequence>
<keyword evidence="4 11" id="KW-1133">Transmembrane helix</keyword>
<dbReference type="InterPro" id="IPR000276">
    <property type="entry name" value="GPCR_Rhodpsn"/>
</dbReference>
<keyword evidence="8 9" id="KW-0807">Transducer</keyword>
<feature type="domain" description="G-protein coupled receptors family 1 profile" evidence="12">
    <location>
        <begin position="51"/>
        <end position="311"/>
    </location>
</feature>
<dbReference type="PRINTS" id="PR01012">
    <property type="entry name" value="NRPEPTIDEYR"/>
</dbReference>
<proteinExistence type="inferred from homology"/>
<keyword evidence="6 11" id="KW-0472">Membrane</keyword>
<evidence type="ECO:0000256" key="11">
    <source>
        <dbReference type="SAM" id="Phobius"/>
    </source>
</evidence>
<dbReference type="PANTHER" id="PTHR24235">
    <property type="entry name" value="NEUROPEPTIDE Y RECEPTOR"/>
    <property type="match status" value="1"/>
</dbReference>
<dbReference type="Proteomes" id="UP000694865">
    <property type="component" value="Unplaced"/>
</dbReference>
<dbReference type="InterPro" id="IPR017452">
    <property type="entry name" value="GPCR_Rhodpsn_7TM"/>
</dbReference>
<feature type="transmembrane region" description="Helical" evidence="11">
    <location>
        <begin position="152"/>
        <end position="173"/>
    </location>
</feature>
<gene>
    <name evidence="14" type="primary">LOC100375719</name>
</gene>
<dbReference type="GeneID" id="100375719"/>
<evidence type="ECO:0000256" key="4">
    <source>
        <dbReference type="ARBA" id="ARBA00022989"/>
    </source>
</evidence>
<accession>A0ABM0GR84</accession>
<name>A0ABM0GR84_SACKO</name>
<keyword evidence="3 9" id="KW-0812">Transmembrane</keyword>
<feature type="transmembrane region" description="Helical" evidence="11">
    <location>
        <begin position="70"/>
        <end position="96"/>
    </location>
</feature>
<reference evidence="14" key="1">
    <citation type="submission" date="2025-08" db="UniProtKB">
        <authorList>
            <consortium name="RefSeq"/>
        </authorList>
    </citation>
    <scope>IDENTIFICATION</scope>
    <source>
        <tissue evidence="14">Testes</tissue>
    </source>
</reference>
<evidence type="ECO:0000313" key="13">
    <source>
        <dbReference type="Proteomes" id="UP000694865"/>
    </source>
</evidence>
<dbReference type="PRINTS" id="PR00237">
    <property type="entry name" value="GPCRRHODOPSN"/>
</dbReference>
<dbReference type="InterPro" id="IPR000611">
    <property type="entry name" value="NPY_rcpt"/>
</dbReference>
<organism evidence="13 14">
    <name type="scientific">Saccoglossus kowalevskii</name>
    <name type="common">Acorn worm</name>
    <dbReference type="NCBI Taxonomy" id="10224"/>
    <lineage>
        <taxon>Eukaryota</taxon>
        <taxon>Metazoa</taxon>
        <taxon>Hemichordata</taxon>
        <taxon>Enteropneusta</taxon>
        <taxon>Harrimaniidae</taxon>
        <taxon>Saccoglossus</taxon>
    </lineage>
</organism>
<dbReference type="PROSITE" id="PS50262">
    <property type="entry name" value="G_PROTEIN_RECEP_F1_2"/>
    <property type="match status" value="1"/>
</dbReference>
<feature type="transmembrane region" description="Helical" evidence="11">
    <location>
        <begin position="200"/>
        <end position="222"/>
    </location>
</feature>
<dbReference type="CDD" id="cd15203">
    <property type="entry name" value="7tmA_NPYR-like"/>
    <property type="match status" value="1"/>
</dbReference>
<evidence type="ECO:0000256" key="6">
    <source>
        <dbReference type="ARBA" id="ARBA00023136"/>
    </source>
</evidence>
<dbReference type="Pfam" id="PF00001">
    <property type="entry name" value="7tm_1"/>
    <property type="match status" value="1"/>
</dbReference>
<evidence type="ECO:0000259" key="12">
    <source>
        <dbReference type="PROSITE" id="PS50262"/>
    </source>
</evidence>
<keyword evidence="7 9" id="KW-0675">Receptor</keyword>
<evidence type="ECO:0000256" key="3">
    <source>
        <dbReference type="ARBA" id="ARBA00022692"/>
    </source>
</evidence>
<comment type="subcellular location">
    <subcellularLocation>
        <location evidence="1">Membrane</location>
        <topology evidence="1">Multi-pass membrane protein</topology>
    </subcellularLocation>
</comment>
<feature type="transmembrane region" description="Helical" evidence="11">
    <location>
        <begin position="116"/>
        <end position="140"/>
    </location>
</feature>
<evidence type="ECO:0000256" key="10">
    <source>
        <dbReference type="SAM" id="MobiDB-lite"/>
    </source>
</evidence>
<evidence type="ECO:0000256" key="7">
    <source>
        <dbReference type="ARBA" id="ARBA00023170"/>
    </source>
</evidence>
<evidence type="ECO:0000256" key="2">
    <source>
        <dbReference type="ARBA" id="ARBA00010663"/>
    </source>
</evidence>
<evidence type="ECO:0000256" key="5">
    <source>
        <dbReference type="ARBA" id="ARBA00023040"/>
    </source>
</evidence>
<evidence type="ECO:0000256" key="9">
    <source>
        <dbReference type="RuleBase" id="RU000688"/>
    </source>
</evidence>
<feature type="region of interest" description="Disordered" evidence="10">
    <location>
        <begin position="375"/>
        <end position="399"/>
    </location>
</feature>
<keyword evidence="5 9" id="KW-0297">G-protein coupled receptor</keyword>
<keyword evidence="13" id="KW-1185">Reference proteome</keyword>
<feature type="transmembrane region" description="Helical" evidence="11">
    <location>
        <begin position="36"/>
        <end position="58"/>
    </location>
</feature>
<evidence type="ECO:0000256" key="8">
    <source>
        <dbReference type="ARBA" id="ARBA00023224"/>
    </source>
</evidence>
<dbReference type="RefSeq" id="XP_002735545.1">
    <property type="nucleotide sequence ID" value="XM_002735499.1"/>
</dbReference>